<keyword evidence="3 7" id="KW-0206">Cytoskeleton</keyword>
<organism evidence="9 10">
    <name type="scientific">Trichuris muris</name>
    <name type="common">Mouse whipworm</name>
    <dbReference type="NCBI Taxonomy" id="70415"/>
    <lineage>
        <taxon>Eukaryota</taxon>
        <taxon>Metazoa</taxon>
        <taxon>Ecdysozoa</taxon>
        <taxon>Nematoda</taxon>
        <taxon>Enoplea</taxon>
        <taxon>Dorylaimia</taxon>
        <taxon>Trichinellida</taxon>
        <taxon>Trichuridae</taxon>
        <taxon>Trichuris</taxon>
    </lineage>
</organism>
<sequence>MAVPVDIKTEPSREFWFNAPCLVEQVCSFRVVNPGQKPMGFRVKANNTPRYRFVPRVGQIPPSGDVLITVTCKAFTFDPSVATNDEVQFEWMNAPEGVQRFDPDWFGGGFVIRKKVLKVNFNE</sequence>
<evidence type="ECO:0000256" key="3">
    <source>
        <dbReference type="ARBA" id="ARBA00023212"/>
    </source>
</evidence>
<proteinExistence type="predicted"/>
<dbReference type="Pfam" id="PF00635">
    <property type="entry name" value="Motile_Sperm"/>
    <property type="match status" value="1"/>
</dbReference>
<comment type="subcellular location">
    <subcellularLocation>
        <location evidence="6">Cell projection</location>
        <location evidence="6">Pseudopodium</location>
    </subcellularLocation>
    <subcellularLocation>
        <location evidence="1">Cytoplasm</location>
        <location evidence="1">Cytoskeleton</location>
    </subcellularLocation>
</comment>
<evidence type="ECO:0000256" key="7">
    <source>
        <dbReference type="RuleBase" id="RU003425"/>
    </source>
</evidence>
<evidence type="ECO:0000256" key="5">
    <source>
        <dbReference type="ARBA" id="ARBA00037744"/>
    </source>
</evidence>
<evidence type="ECO:0000313" key="9">
    <source>
        <dbReference type="Proteomes" id="UP000046395"/>
    </source>
</evidence>
<dbReference type="InterPro" id="IPR008962">
    <property type="entry name" value="PapD-like_sf"/>
</dbReference>
<dbReference type="WBParaSite" id="TMUE_2000010610.1">
    <property type="protein sequence ID" value="TMUE_2000010610.1"/>
    <property type="gene ID" value="WBGene00288931"/>
</dbReference>
<dbReference type="PROSITE" id="PS50202">
    <property type="entry name" value="MSP"/>
    <property type="match status" value="1"/>
</dbReference>
<dbReference type="InterPro" id="IPR000535">
    <property type="entry name" value="MSP_dom"/>
</dbReference>
<dbReference type="InterPro" id="IPR051155">
    <property type="entry name" value="Nematode_MSP"/>
</dbReference>
<keyword evidence="4" id="KW-0966">Cell projection</keyword>
<protein>
    <recommendedName>
        <fullName evidence="7">Major sperm protein</fullName>
    </recommendedName>
</protein>
<evidence type="ECO:0000259" key="8">
    <source>
        <dbReference type="PROSITE" id="PS50202"/>
    </source>
</evidence>
<dbReference type="PANTHER" id="PTHR22920:SF7">
    <property type="entry name" value="MSP DOMAIN-CONTAINING PROTEIN-RELATED"/>
    <property type="match status" value="1"/>
</dbReference>
<dbReference type="GO" id="GO:0031143">
    <property type="term" value="C:pseudopodium"/>
    <property type="evidence" value="ECO:0007669"/>
    <property type="project" value="UniProtKB-SubCell"/>
</dbReference>
<name>A0A5S6QTS1_TRIMR</name>
<dbReference type="AlphaFoldDB" id="A0A5S6QTS1"/>
<keyword evidence="9" id="KW-1185">Reference proteome</keyword>
<evidence type="ECO:0000256" key="6">
    <source>
        <dbReference type="ARBA" id="ARBA00037818"/>
    </source>
</evidence>
<dbReference type="SUPFAM" id="SSF49354">
    <property type="entry name" value="PapD-like"/>
    <property type="match status" value="1"/>
</dbReference>
<reference evidence="10" key="1">
    <citation type="submission" date="2019-12" db="UniProtKB">
        <authorList>
            <consortium name="WormBaseParasite"/>
        </authorList>
    </citation>
    <scope>IDENTIFICATION</scope>
</reference>
<keyword evidence="2" id="KW-0963">Cytoplasm</keyword>
<dbReference type="InterPro" id="IPR013783">
    <property type="entry name" value="Ig-like_fold"/>
</dbReference>
<comment type="function">
    <text evidence="5 7">Central component in molecular interactions underlying sperm crawling. Forms an extensive filament system that extends from sperm villipoda, along the leading edge of the pseudopod.</text>
</comment>
<dbReference type="STRING" id="70415.A0A5S6QTS1"/>
<dbReference type="Gene3D" id="2.60.40.10">
    <property type="entry name" value="Immunoglobulins"/>
    <property type="match status" value="1"/>
</dbReference>
<accession>A0A5S6QTS1</accession>
<dbReference type="GO" id="GO:0005856">
    <property type="term" value="C:cytoskeleton"/>
    <property type="evidence" value="ECO:0007669"/>
    <property type="project" value="UniProtKB-SubCell"/>
</dbReference>
<evidence type="ECO:0000256" key="2">
    <source>
        <dbReference type="ARBA" id="ARBA00022490"/>
    </source>
</evidence>
<feature type="domain" description="MSP" evidence="8">
    <location>
        <begin position="6"/>
        <end position="123"/>
    </location>
</feature>
<dbReference type="PANTHER" id="PTHR22920">
    <property type="entry name" value="MAJOR SPERM PROTEIN"/>
    <property type="match status" value="1"/>
</dbReference>
<dbReference type="Proteomes" id="UP000046395">
    <property type="component" value="Unassembled WGS sequence"/>
</dbReference>
<evidence type="ECO:0000256" key="4">
    <source>
        <dbReference type="ARBA" id="ARBA00023273"/>
    </source>
</evidence>
<evidence type="ECO:0000313" key="10">
    <source>
        <dbReference type="WBParaSite" id="TMUE_2000010610.1"/>
    </source>
</evidence>
<evidence type="ECO:0000256" key="1">
    <source>
        <dbReference type="ARBA" id="ARBA00004245"/>
    </source>
</evidence>